<evidence type="ECO:0000313" key="3">
    <source>
        <dbReference type="EMBL" id="KAJ7097061.1"/>
    </source>
</evidence>
<proteinExistence type="predicted"/>
<keyword evidence="4" id="KW-1185">Reference proteome</keyword>
<feature type="domain" description="DUF6535" evidence="2">
    <location>
        <begin position="88"/>
        <end position="174"/>
    </location>
</feature>
<feature type="transmembrane region" description="Helical" evidence="1">
    <location>
        <begin position="56"/>
        <end position="73"/>
    </location>
</feature>
<protein>
    <recommendedName>
        <fullName evidence="2">DUF6535 domain-containing protein</fullName>
    </recommendedName>
</protein>
<evidence type="ECO:0000256" key="1">
    <source>
        <dbReference type="SAM" id="Phobius"/>
    </source>
</evidence>
<feature type="transmembrane region" description="Helical" evidence="1">
    <location>
        <begin position="152"/>
        <end position="173"/>
    </location>
</feature>
<keyword evidence="1" id="KW-0812">Transmembrane</keyword>
<dbReference type="EMBL" id="JARJCN010000010">
    <property type="protein sequence ID" value="KAJ7097061.1"/>
    <property type="molecule type" value="Genomic_DNA"/>
</dbReference>
<evidence type="ECO:0000259" key="2">
    <source>
        <dbReference type="Pfam" id="PF20153"/>
    </source>
</evidence>
<evidence type="ECO:0000313" key="4">
    <source>
        <dbReference type="Proteomes" id="UP001222325"/>
    </source>
</evidence>
<dbReference type="Proteomes" id="UP001222325">
    <property type="component" value="Unassembled WGS sequence"/>
</dbReference>
<organism evidence="3 4">
    <name type="scientific">Mycena belliarum</name>
    <dbReference type="NCBI Taxonomy" id="1033014"/>
    <lineage>
        <taxon>Eukaryota</taxon>
        <taxon>Fungi</taxon>
        <taxon>Dikarya</taxon>
        <taxon>Basidiomycota</taxon>
        <taxon>Agaricomycotina</taxon>
        <taxon>Agaricomycetes</taxon>
        <taxon>Agaricomycetidae</taxon>
        <taxon>Agaricales</taxon>
        <taxon>Marasmiineae</taxon>
        <taxon>Mycenaceae</taxon>
        <taxon>Mycena</taxon>
    </lineage>
</organism>
<dbReference type="Pfam" id="PF20153">
    <property type="entry name" value="DUF6535"/>
    <property type="match status" value="2"/>
</dbReference>
<reference evidence="3" key="1">
    <citation type="submission" date="2023-03" db="EMBL/GenBank/DDBJ databases">
        <title>Massive genome expansion in bonnet fungi (Mycena s.s.) driven by repeated elements and novel gene families across ecological guilds.</title>
        <authorList>
            <consortium name="Lawrence Berkeley National Laboratory"/>
            <person name="Harder C.B."/>
            <person name="Miyauchi S."/>
            <person name="Viragh M."/>
            <person name="Kuo A."/>
            <person name="Thoen E."/>
            <person name="Andreopoulos B."/>
            <person name="Lu D."/>
            <person name="Skrede I."/>
            <person name="Drula E."/>
            <person name="Henrissat B."/>
            <person name="Morin E."/>
            <person name="Kohler A."/>
            <person name="Barry K."/>
            <person name="LaButti K."/>
            <person name="Morin E."/>
            <person name="Salamov A."/>
            <person name="Lipzen A."/>
            <person name="Mereny Z."/>
            <person name="Hegedus B."/>
            <person name="Baldrian P."/>
            <person name="Stursova M."/>
            <person name="Weitz H."/>
            <person name="Taylor A."/>
            <person name="Grigoriev I.V."/>
            <person name="Nagy L.G."/>
            <person name="Martin F."/>
            <person name="Kauserud H."/>
        </authorList>
    </citation>
    <scope>NUCLEOTIDE SEQUENCE</scope>
    <source>
        <strain evidence="3">CBHHK173m</strain>
    </source>
</reference>
<feature type="domain" description="DUF6535" evidence="2">
    <location>
        <begin position="32"/>
        <end position="83"/>
    </location>
</feature>
<name>A0AAD6UAE7_9AGAR</name>
<feature type="transmembrane region" description="Helical" evidence="1">
    <location>
        <begin position="180"/>
        <end position="204"/>
    </location>
</feature>
<feature type="transmembrane region" description="Helical" evidence="1">
    <location>
        <begin position="85"/>
        <end position="110"/>
    </location>
</feature>
<dbReference type="InterPro" id="IPR045338">
    <property type="entry name" value="DUF6535"/>
</dbReference>
<accession>A0AAD6UAE7</accession>
<dbReference type="AlphaFoldDB" id="A0AAD6UAE7"/>
<keyword evidence="1" id="KW-0472">Membrane</keyword>
<sequence>MRAQEQQIESLSYAIEKLQQTPPKADKKAVFWKHYQTLADEHDQELLQRSGTDLDTSLIFAGLFSAVSSAFIIQIEQQIQEGTQLLIIVSQCLLVFSLFSTLLAALLAVLGKQWLMYYSAAGERGTIESRGLERQRKFDGLQRWRFTTVMHLFPLLLQLSLLLFAIALSVYFWTVHIALAVIVLVSTSAGVLAYIFLLMTSLVAPDSPFQNPLTPFLKTVLPLSLMGRAKDYIGRRKIQARRISARGSAYFSACLREPFQLPYSSAPMPHPPDPLPQEDTDIIPGAFPPPAAEAPAVVWVLETSTDPLVLAAAADVAVDLQWPSGTDLTVPLTRLRDAFIACFVTGTVGATNSGRGKGLHVPLKSVRPGMTSRAITYGRAYSVLRLAHKGGDEAALEVANLHEPAFFFSYSELDHMILILEGKPSLAVRPAGDVVRWALRVIPSLCRKSRENLHQFLQDFHPDKKFLHLDAAGFAEYLFCVNSFFGSMNPLYMGLVDKSKMKDALMLRLVEALCARLRPEKLDWEMPDLVHLLRTTASLSIRFESAEWWYDDEKCNARKVALYKLCGLLAQHAGSEDAILAATQLARIEISSLNFVHGLSDRGDVDALGDMLWWMVFSRRFFTCQVIQSLICPTRPSWRFCAPFLVQDPQLWPAIEYSSLWIEMGRVAVEGTDSMCAAYIDLGYTLAQIPAWDADLLEKLINVLATCSAADNPSSTRSENLNAHDNMATAALVALTSVWSTFHLSKSLQEFFPLLRCTCTVALLKARPDTRPLVKTDFLVALGTSLLSAAEPETSFDQTSPVGMLLPKAIDSLRHLAHTILTGSHEQQVDLQNRFPHLIDKLEREFANLKKKKFLHLNPVVEEYNSFVDHSA</sequence>
<gene>
    <name evidence="3" type="ORF">B0H15DRAFT_945740</name>
</gene>
<keyword evidence="1" id="KW-1133">Transmembrane helix</keyword>
<comment type="caution">
    <text evidence="3">The sequence shown here is derived from an EMBL/GenBank/DDBJ whole genome shotgun (WGS) entry which is preliminary data.</text>
</comment>